<dbReference type="PANTHER" id="PTHR43545">
    <property type="entry name" value="FORMATE DEHYDROGENASE, NITRATE-INDUCIBLE, IRON-SULFUR SUBUNIT"/>
    <property type="match status" value="1"/>
</dbReference>
<evidence type="ECO:0000256" key="3">
    <source>
        <dbReference type="ARBA" id="ARBA00022723"/>
    </source>
</evidence>
<keyword evidence="3 7" id="KW-0479">Metal-binding</keyword>
<keyword evidence="4" id="KW-0677">Repeat</keyword>
<feature type="binding site" evidence="7">
    <location>
        <position position="92"/>
    </location>
    <ligand>
        <name>[4Fe-4S] cluster</name>
        <dbReference type="ChEBI" id="CHEBI:49883"/>
        <label>4</label>
    </ligand>
</feature>
<feature type="domain" description="4Fe-4S ferredoxin-type" evidence="8">
    <location>
        <begin position="3"/>
        <end position="32"/>
    </location>
</feature>
<evidence type="ECO:0000256" key="5">
    <source>
        <dbReference type="ARBA" id="ARBA00023004"/>
    </source>
</evidence>
<dbReference type="AlphaFoldDB" id="A0A1Z5HRW9"/>
<feature type="binding site" evidence="7">
    <location>
        <position position="95"/>
    </location>
    <ligand>
        <name>[4Fe-4S] cluster</name>
        <dbReference type="ChEBI" id="CHEBI:49883"/>
        <label>4</label>
    </ligand>
</feature>
<dbReference type="SUPFAM" id="SSF54862">
    <property type="entry name" value="4Fe-4S ferredoxins"/>
    <property type="match status" value="1"/>
</dbReference>
<feature type="binding site" evidence="7">
    <location>
        <position position="15"/>
    </location>
    <ligand>
        <name>[4Fe-4S] cluster</name>
        <dbReference type="ChEBI" id="CHEBI:49883"/>
        <label>1</label>
    </ligand>
</feature>
<dbReference type="GO" id="GO:0046872">
    <property type="term" value="F:metal ion binding"/>
    <property type="evidence" value="ECO:0007669"/>
    <property type="project" value="UniProtKB-KW"/>
</dbReference>
<name>A0A1Z5HRW9_9FIRM</name>
<feature type="binding site" evidence="7">
    <location>
        <position position="22"/>
    </location>
    <ligand>
        <name>[4Fe-4S] cluster</name>
        <dbReference type="ChEBI" id="CHEBI:49883"/>
        <label>2</label>
    </ligand>
</feature>
<evidence type="ECO:0000256" key="7">
    <source>
        <dbReference type="PIRSR" id="PIRSR036298-50"/>
    </source>
</evidence>
<dbReference type="Gene3D" id="3.30.70.20">
    <property type="match status" value="2"/>
</dbReference>
<keyword evidence="6 7" id="KW-0411">Iron-sulfur</keyword>
<evidence type="ECO:0000256" key="6">
    <source>
        <dbReference type="ARBA" id="ARBA00023014"/>
    </source>
</evidence>
<dbReference type="RefSeq" id="WP_088553451.1">
    <property type="nucleotide sequence ID" value="NZ_BDGJ01000042.1"/>
</dbReference>
<protein>
    <submittedName>
        <fullName evidence="9">4Fe-4S ferredoxin</fullName>
    </submittedName>
</protein>
<dbReference type="PIRSF" id="PIRSF036298">
    <property type="entry name" value="FDH_4Fe4S"/>
    <property type="match status" value="1"/>
</dbReference>
<comment type="caution">
    <text evidence="9">The sequence shown here is derived from an EMBL/GenBank/DDBJ whole genome shotgun (WGS) entry which is preliminary data.</text>
</comment>
<feature type="binding site" evidence="7">
    <location>
        <position position="131"/>
    </location>
    <ligand>
        <name>[4Fe-4S] cluster</name>
        <dbReference type="ChEBI" id="CHEBI:49883"/>
        <label>2</label>
    </ligand>
</feature>
<dbReference type="OrthoDB" id="1722024at2"/>
<dbReference type="GO" id="GO:0045333">
    <property type="term" value="P:cellular respiration"/>
    <property type="evidence" value="ECO:0007669"/>
    <property type="project" value="InterPro"/>
</dbReference>
<dbReference type="PROSITE" id="PS00198">
    <property type="entry name" value="4FE4S_FER_1"/>
    <property type="match status" value="1"/>
</dbReference>
<evidence type="ECO:0000256" key="1">
    <source>
        <dbReference type="ARBA" id="ARBA00004196"/>
    </source>
</evidence>
<feature type="binding site" evidence="7">
    <location>
        <position position="89"/>
    </location>
    <ligand>
        <name>[4Fe-4S] cluster</name>
        <dbReference type="ChEBI" id="CHEBI:49883"/>
        <label>4</label>
    </ligand>
</feature>
<dbReference type="InterPro" id="IPR017900">
    <property type="entry name" value="4Fe4S_Fe_S_CS"/>
</dbReference>
<feature type="binding site" evidence="7">
    <location>
        <position position="135"/>
    </location>
    <ligand>
        <name>[4Fe-4S] cluster</name>
        <dbReference type="ChEBI" id="CHEBI:49883"/>
        <label>1</label>
    </ligand>
</feature>
<evidence type="ECO:0000256" key="4">
    <source>
        <dbReference type="ARBA" id="ARBA00022737"/>
    </source>
</evidence>
<dbReference type="CDD" id="cd10551">
    <property type="entry name" value="PsrB"/>
    <property type="match status" value="1"/>
</dbReference>
<dbReference type="GO" id="GO:0015944">
    <property type="term" value="P:formate oxidation"/>
    <property type="evidence" value="ECO:0007669"/>
    <property type="project" value="InterPro"/>
</dbReference>
<dbReference type="PROSITE" id="PS51379">
    <property type="entry name" value="4FE4S_FER_2"/>
    <property type="match status" value="3"/>
</dbReference>
<feature type="binding site" evidence="7">
    <location>
        <position position="57"/>
    </location>
    <ligand>
        <name>[4Fe-4S] cluster</name>
        <dbReference type="ChEBI" id="CHEBI:49883"/>
        <label>3</label>
    </ligand>
</feature>
<feature type="binding site" evidence="7">
    <location>
        <position position="12"/>
    </location>
    <ligand>
        <name>[4Fe-4S] cluster</name>
        <dbReference type="ChEBI" id="CHEBI:49883"/>
        <label>1</label>
    </ligand>
</feature>
<reference evidence="10" key="1">
    <citation type="journal article" date="2017" name="Appl. Environ. Microbiol.">
        <title>Genomic analysis of Calderihabitans maritimus KKC1, a thermophilic hydrogenogenic carboxydotrophic bacterium isolated from marine sediment.</title>
        <authorList>
            <person name="Omae K."/>
            <person name="Yoneda Y."/>
            <person name="Fukuyama Y."/>
            <person name="Yoshida T."/>
            <person name="Sako Y."/>
        </authorList>
    </citation>
    <scope>NUCLEOTIDE SEQUENCE [LARGE SCALE GENOMIC DNA]</scope>
    <source>
        <strain evidence="10">KKC1</strain>
    </source>
</reference>
<dbReference type="EMBL" id="BDGJ01000042">
    <property type="protein sequence ID" value="GAW92020.1"/>
    <property type="molecule type" value="Genomic_DNA"/>
</dbReference>
<feature type="binding site" evidence="7">
    <location>
        <position position="119"/>
    </location>
    <ligand>
        <name>[4Fe-4S] cluster</name>
        <dbReference type="ChEBI" id="CHEBI:49883"/>
        <label>2</label>
    </ligand>
</feature>
<feature type="domain" description="4Fe-4S ferredoxin-type" evidence="8">
    <location>
        <begin position="48"/>
        <end position="79"/>
    </location>
</feature>
<comment type="cofactor">
    <cofactor evidence="7">
        <name>[4Fe-4S] cluster</name>
        <dbReference type="ChEBI" id="CHEBI:49883"/>
    </cofactor>
    <text evidence="7">Binds 4 [4Fe-4S] clusters per subunit.</text>
</comment>
<sequence length="247" mass="27067">MRRAMLVDLSRCVGCKSCIISCKQENEVIPGLFYNELKEKEGSDHEGFYKYTYPRSCMHCDTPTCVKVCPVGANTKKEDGIVYREPKKCVGCKYCVNTCPYNASKYNALAEKAEKCTFCIKRVRNGLKPACATNCPSDARTYGEMNDLLALAEKRKASLKAKGQEAVIYRGDKLNTSMIYLIPVGVDLPGLPAHPQIPTSVGFWQDIVQPLGKLAMGSVGAAVITSFLINTFKAEDKPAKGGKVNEG</sequence>
<feature type="binding site" evidence="7">
    <location>
        <position position="99"/>
    </location>
    <ligand>
        <name>[4Fe-4S] cluster</name>
        <dbReference type="ChEBI" id="CHEBI:49883"/>
        <label>3</label>
    </ligand>
</feature>
<feature type="binding site" evidence="7">
    <location>
        <position position="116"/>
    </location>
    <ligand>
        <name>[4Fe-4S] cluster</name>
        <dbReference type="ChEBI" id="CHEBI:49883"/>
        <label>2</label>
    </ligand>
</feature>
<proteinExistence type="predicted"/>
<evidence type="ECO:0000313" key="10">
    <source>
        <dbReference type="Proteomes" id="UP000197032"/>
    </source>
</evidence>
<dbReference type="GO" id="GO:0051539">
    <property type="term" value="F:4 iron, 4 sulfur cluster binding"/>
    <property type="evidence" value="ECO:0007669"/>
    <property type="project" value="UniProtKB-KW"/>
</dbReference>
<dbReference type="PANTHER" id="PTHR43545:SF6">
    <property type="entry name" value="FORMATE DEHYDROGENASE, NITRATE-INDUCIBLE, IRON-SULFUR SUBUNIT"/>
    <property type="match status" value="1"/>
</dbReference>
<dbReference type="InterPro" id="IPR014603">
    <property type="entry name" value="Formate_DH_Fe-S_su"/>
</dbReference>
<evidence type="ECO:0000259" key="8">
    <source>
        <dbReference type="PROSITE" id="PS51379"/>
    </source>
</evidence>
<feature type="binding site" evidence="7">
    <location>
        <position position="69"/>
    </location>
    <ligand>
        <name>[4Fe-4S] cluster</name>
        <dbReference type="ChEBI" id="CHEBI:49883"/>
        <label>4</label>
    </ligand>
</feature>
<organism evidence="9 10">
    <name type="scientific">Calderihabitans maritimus</name>
    <dbReference type="NCBI Taxonomy" id="1246530"/>
    <lineage>
        <taxon>Bacteria</taxon>
        <taxon>Bacillati</taxon>
        <taxon>Bacillota</taxon>
        <taxon>Clostridia</taxon>
        <taxon>Neomoorellales</taxon>
        <taxon>Calderihabitantaceae</taxon>
        <taxon>Calderihabitans</taxon>
    </lineage>
</organism>
<dbReference type="InterPro" id="IPR051555">
    <property type="entry name" value="FDH_Electron_Transfer_Unit"/>
</dbReference>
<feature type="binding site" evidence="7">
    <location>
        <position position="65"/>
    </location>
    <ligand>
        <name>[4Fe-4S] cluster</name>
        <dbReference type="ChEBI" id="CHEBI:49883"/>
        <label>3</label>
    </ligand>
</feature>
<dbReference type="GO" id="GO:0030313">
    <property type="term" value="C:cell envelope"/>
    <property type="evidence" value="ECO:0007669"/>
    <property type="project" value="UniProtKB-SubCell"/>
</dbReference>
<feature type="binding site" evidence="7">
    <location>
        <position position="18"/>
    </location>
    <ligand>
        <name>[4Fe-4S] cluster</name>
        <dbReference type="ChEBI" id="CHEBI:49883"/>
        <label>1</label>
    </ligand>
</feature>
<accession>A0A1Z5HRW9</accession>
<keyword evidence="10" id="KW-1185">Reference proteome</keyword>
<dbReference type="Proteomes" id="UP000197032">
    <property type="component" value="Unassembled WGS sequence"/>
</dbReference>
<comment type="subcellular location">
    <subcellularLocation>
        <location evidence="1">Cell envelope</location>
    </subcellularLocation>
</comment>
<keyword evidence="5 7" id="KW-0408">Iron</keyword>
<dbReference type="Pfam" id="PF13247">
    <property type="entry name" value="Fer4_11"/>
    <property type="match status" value="1"/>
</dbReference>
<gene>
    <name evidence="9" type="ORF">KKC1_11800</name>
</gene>
<keyword evidence="2 7" id="KW-0004">4Fe-4S</keyword>
<evidence type="ECO:0000313" key="9">
    <source>
        <dbReference type="EMBL" id="GAW92020.1"/>
    </source>
</evidence>
<evidence type="ECO:0000256" key="2">
    <source>
        <dbReference type="ARBA" id="ARBA00022485"/>
    </source>
</evidence>
<dbReference type="InterPro" id="IPR017896">
    <property type="entry name" value="4Fe4S_Fe-S-bd"/>
</dbReference>
<feature type="domain" description="4Fe-4S ferredoxin-type" evidence="8">
    <location>
        <begin position="80"/>
        <end position="109"/>
    </location>
</feature>
<feature type="binding site" evidence="7">
    <location>
        <position position="60"/>
    </location>
    <ligand>
        <name>[4Fe-4S] cluster</name>
        <dbReference type="ChEBI" id="CHEBI:49883"/>
        <label>3</label>
    </ligand>
</feature>